<organism evidence="2 3">
    <name type="scientific">Oligosphaera ethanolica</name>
    <dbReference type="NCBI Taxonomy" id="760260"/>
    <lineage>
        <taxon>Bacteria</taxon>
        <taxon>Pseudomonadati</taxon>
        <taxon>Lentisphaerota</taxon>
        <taxon>Oligosphaeria</taxon>
        <taxon>Oligosphaerales</taxon>
        <taxon>Oligosphaeraceae</taxon>
        <taxon>Oligosphaera</taxon>
    </lineage>
</organism>
<keyword evidence="1" id="KW-0812">Transmembrane</keyword>
<dbReference type="EMBL" id="JAUSVL010000001">
    <property type="protein sequence ID" value="MDQ0291519.1"/>
    <property type="molecule type" value="Genomic_DNA"/>
</dbReference>
<protein>
    <submittedName>
        <fullName evidence="2">Uncharacterized protein</fullName>
    </submittedName>
</protein>
<keyword evidence="1" id="KW-1133">Transmembrane helix</keyword>
<sequence length="1017" mass="115756">MTPEQQLIQQICQLIESGQIDRNPLVEDYAEQFAELCRLANERLLRCQDYIDKGMRSEAVHEAHTAPDLLVLGEQLQFAGLKKWRNICADMELVVFQPLNDELLAKLRSECAREQELTPLLKEYRRLVYQGDHHGCISVLRMIREKDPTNPSWANNLRPLEEEAMADTVAAAEEAIRTRDLTSLKALYDDLTSPYRVATAPEDVLRNMRKLLMHDRAEALCKEGVAILQRLQSALANDEAEELAVVTAAAEKLAADDAFLRMPENWETTLAAARDMLAAIAKRNEKKAEFGQALAELQDQLAANKLSELSLRHEWERLSAWEMPVPEILRKQVMETLADMQVKRLRRERRVTAAIVIGVLIVLGLLGAFLHFRIVQRRRAAIFTEMERMHSSAQYEQLDKYMEHIGHIDPNFMQSPQVRTMHQNLILALRELNKAGERYARAMTALEAIRQNAYEGTSAEIIEQLLAEAAEMAYGDEEKNQVDIWRRTWQSWQQRQRRDADNELLRLTGMYNTARQDAKKQPYADFAREYEKISELTLAFKQGALRLPAASEAVAQAFHEASEDLGVWERDWAKRRDDDAARRQKLQVLQEDIPLALPDLQRYFTLLQEYCEMAPTAAETLHYRRILDQRQHYEKVAALSSITVGALPLPADQIHILQQVLTQQAQGSVWEPDLQRCLIMADERQAMLGQINAMLALNPDMLNVTTLRYRPRVGPEPRQWQLLYSPKPLIEGKERDAEGNEQNIYFGNIYFFREIDGPPVLMHTKDVFPNRLNVRDFEIDIRRQAQDNLCAHARFLYQMVAEANEAPLPAVHLLNNLDTLIASQDIELIPKLWLLRAIIDVLQANCRTQLPESAGWLDILDGVDSSTPWMNPNYPPTKDANARISRKLSELPEFSPFAARMVKSLRVLQEALNAKPRCVGSMQAGPAGALQPVFVEAKPSEVWVLVAPSGQQQPYFMLLAGSDLDMRADALRVCFPGMPLFAPTRERGTANVLISLGVADADKTAISKPASWPVNAW</sequence>
<proteinExistence type="predicted"/>
<evidence type="ECO:0000256" key="1">
    <source>
        <dbReference type="SAM" id="Phobius"/>
    </source>
</evidence>
<gene>
    <name evidence="2" type="ORF">J3R75_003626</name>
</gene>
<dbReference type="Proteomes" id="UP001238163">
    <property type="component" value="Unassembled WGS sequence"/>
</dbReference>
<keyword evidence="1" id="KW-0472">Membrane</keyword>
<feature type="transmembrane region" description="Helical" evidence="1">
    <location>
        <begin position="351"/>
        <end position="372"/>
    </location>
</feature>
<accession>A0AAE4APN6</accession>
<comment type="caution">
    <text evidence="2">The sequence shown here is derived from an EMBL/GenBank/DDBJ whole genome shotgun (WGS) entry which is preliminary data.</text>
</comment>
<dbReference type="AlphaFoldDB" id="A0AAE4APN6"/>
<evidence type="ECO:0000313" key="2">
    <source>
        <dbReference type="EMBL" id="MDQ0291519.1"/>
    </source>
</evidence>
<keyword evidence="3" id="KW-1185">Reference proteome</keyword>
<dbReference type="RefSeq" id="WP_307264418.1">
    <property type="nucleotide sequence ID" value="NZ_JAUSVL010000001.1"/>
</dbReference>
<name>A0AAE4APN6_9BACT</name>
<evidence type="ECO:0000313" key="3">
    <source>
        <dbReference type="Proteomes" id="UP001238163"/>
    </source>
</evidence>
<reference evidence="2" key="1">
    <citation type="submission" date="2023-07" db="EMBL/GenBank/DDBJ databases">
        <title>Genomic Encyclopedia of Type Strains, Phase IV (KMG-IV): sequencing the most valuable type-strain genomes for metagenomic binning, comparative biology and taxonomic classification.</title>
        <authorList>
            <person name="Goeker M."/>
        </authorList>
    </citation>
    <scope>NUCLEOTIDE SEQUENCE</scope>
    <source>
        <strain evidence="2">DSM 24202</strain>
    </source>
</reference>